<dbReference type="EMBL" id="RXHI01000022">
    <property type="protein sequence ID" value="RUA22171.1"/>
    <property type="molecule type" value="Genomic_DNA"/>
</dbReference>
<proteinExistence type="predicted"/>
<reference evidence="1" key="1">
    <citation type="submission" date="2018-12" db="EMBL/GenBank/DDBJ databases">
        <authorList>
            <person name="Jadhav K."/>
            <person name="Kushwaha B."/>
            <person name="Jadhav I."/>
        </authorList>
    </citation>
    <scope>NUCLEOTIDE SEQUENCE [LARGE SCALE GENOMIC DNA]</scope>
    <source>
        <strain evidence="1">SBS 10</strain>
    </source>
</reference>
<sequence length="77" mass="8765">MEVRCAQYAVAASRHATGLSLRGMFRQHRVVAVAKSRYRLVLDPRRRMASLEAIFERWLSPDNFDAEAGGGVFRCRP</sequence>
<organism evidence="1">
    <name type="scientific">Billgrantia gudaonensis</name>
    <dbReference type="NCBI Taxonomy" id="376427"/>
    <lineage>
        <taxon>Bacteria</taxon>
        <taxon>Pseudomonadati</taxon>
        <taxon>Pseudomonadota</taxon>
        <taxon>Gammaproteobacteria</taxon>
        <taxon>Oceanospirillales</taxon>
        <taxon>Halomonadaceae</taxon>
        <taxon>Billgrantia</taxon>
    </lineage>
</organism>
<protein>
    <submittedName>
        <fullName evidence="1">Uncharacterized protein</fullName>
    </submittedName>
</protein>
<evidence type="ECO:0000313" key="1">
    <source>
        <dbReference type="EMBL" id="RUA22171.1"/>
    </source>
</evidence>
<name>A0A3S0QFQ6_9GAMM</name>
<dbReference type="AlphaFoldDB" id="A0A3S0QFQ6"/>
<gene>
    <name evidence="1" type="ORF">DSL92_07110</name>
</gene>
<comment type="caution">
    <text evidence="1">The sequence shown here is derived from an EMBL/GenBank/DDBJ whole genome shotgun (WGS) entry which is preliminary data.</text>
</comment>
<accession>A0A3S0QFQ6</accession>